<proteinExistence type="predicted"/>
<keyword evidence="1" id="KW-1133">Transmembrane helix</keyword>
<dbReference type="AlphaFoldDB" id="A0A8J3QCM8"/>
<organism evidence="2 3">
    <name type="scientific">Rhizocola hellebori</name>
    <dbReference type="NCBI Taxonomy" id="1392758"/>
    <lineage>
        <taxon>Bacteria</taxon>
        <taxon>Bacillati</taxon>
        <taxon>Actinomycetota</taxon>
        <taxon>Actinomycetes</taxon>
        <taxon>Micromonosporales</taxon>
        <taxon>Micromonosporaceae</taxon>
        <taxon>Rhizocola</taxon>
    </lineage>
</organism>
<comment type="caution">
    <text evidence="2">The sequence shown here is derived from an EMBL/GenBank/DDBJ whole genome shotgun (WGS) entry which is preliminary data.</text>
</comment>
<feature type="transmembrane region" description="Helical" evidence="1">
    <location>
        <begin position="41"/>
        <end position="73"/>
    </location>
</feature>
<reference evidence="2" key="1">
    <citation type="submission" date="2021-01" db="EMBL/GenBank/DDBJ databases">
        <title>Whole genome shotgun sequence of Rhizocola hellebori NBRC 109834.</title>
        <authorList>
            <person name="Komaki H."/>
            <person name="Tamura T."/>
        </authorList>
    </citation>
    <scope>NUCLEOTIDE SEQUENCE</scope>
    <source>
        <strain evidence="2">NBRC 109834</strain>
    </source>
</reference>
<feature type="transmembrane region" description="Helical" evidence="1">
    <location>
        <begin position="80"/>
        <end position="99"/>
    </location>
</feature>
<protein>
    <submittedName>
        <fullName evidence="2">Uncharacterized protein</fullName>
    </submittedName>
</protein>
<dbReference type="RefSeq" id="WP_203911051.1">
    <property type="nucleotide sequence ID" value="NZ_BONY01000035.1"/>
</dbReference>
<name>A0A8J3QCM8_9ACTN</name>
<sequence>MPYVVALALTLAIEVPVYVVALRFRSAWALAVAVNLVTHPAVWLLLAGGASIGYFMLVELAAWMVEFGLLWAVLRRSSSILFAAAVLANSLSCLAGLLLA</sequence>
<gene>
    <name evidence="2" type="ORF">Rhe02_53200</name>
</gene>
<keyword evidence="1" id="KW-0812">Transmembrane</keyword>
<dbReference type="Proteomes" id="UP000612899">
    <property type="component" value="Unassembled WGS sequence"/>
</dbReference>
<keyword evidence="3" id="KW-1185">Reference proteome</keyword>
<dbReference type="EMBL" id="BONY01000035">
    <property type="protein sequence ID" value="GIH07253.1"/>
    <property type="molecule type" value="Genomic_DNA"/>
</dbReference>
<evidence type="ECO:0000313" key="3">
    <source>
        <dbReference type="Proteomes" id="UP000612899"/>
    </source>
</evidence>
<evidence type="ECO:0000256" key="1">
    <source>
        <dbReference type="SAM" id="Phobius"/>
    </source>
</evidence>
<accession>A0A8J3QCM8</accession>
<keyword evidence="1" id="KW-0472">Membrane</keyword>
<evidence type="ECO:0000313" key="2">
    <source>
        <dbReference type="EMBL" id="GIH07253.1"/>
    </source>
</evidence>